<organism evidence="2 3">
    <name type="scientific">Mesonia algae</name>
    <dbReference type="NCBI Taxonomy" id="213248"/>
    <lineage>
        <taxon>Bacteria</taxon>
        <taxon>Pseudomonadati</taxon>
        <taxon>Bacteroidota</taxon>
        <taxon>Flavobacteriia</taxon>
        <taxon>Flavobacteriales</taxon>
        <taxon>Flavobacteriaceae</taxon>
        <taxon>Mesonia</taxon>
    </lineage>
</organism>
<sequence length="279" mass="29553">MKNIKLMLAAVGIALLSTSCLVDDEDKTLDDMSSTPYAIGFVSTNPTISYFEDIGLVDGKVAVDIIGGQDGGGAKSNITVQYEVNQELTTAQEGVEYSFAGTKGTTIIPEGERFGIINLDVNTGSFNPDVSTKLVLDIKSVSGDSVIITEQSQVTLNFVGCLADLADYTYSVNVVRASDGATVNNTEGILERGINSYRTETSGNFPAGQFTGAGAPYDGFNFSVICGDITIPEQNLGGFYSNQVFGSGEVDVQTGNITMSYTITFGSGDQIFNATYIRQ</sequence>
<gene>
    <name evidence="2" type="ORF">LX95_02635</name>
</gene>
<evidence type="ECO:0000313" key="3">
    <source>
        <dbReference type="Proteomes" id="UP000249542"/>
    </source>
</evidence>
<feature type="signal peptide" evidence="1">
    <location>
        <begin position="1"/>
        <end position="22"/>
    </location>
</feature>
<dbReference type="Proteomes" id="UP000249542">
    <property type="component" value="Unassembled WGS sequence"/>
</dbReference>
<feature type="chain" id="PRO_5015930980" description="DUF1735 domain-containing protein" evidence="1">
    <location>
        <begin position="23"/>
        <end position="279"/>
    </location>
</feature>
<reference evidence="2 3" key="1">
    <citation type="submission" date="2018-06" db="EMBL/GenBank/DDBJ databases">
        <title>Genomic Encyclopedia of Archaeal and Bacterial Type Strains, Phase II (KMG-II): from individual species to whole genera.</title>
        <authorList>
            <person name="Goeker M."/>
        </authorList>
    </citation>
    <scope>NUCLEOTIDE SEQUENCE [LARGE SCALE GENOMIC DNA]</scope>
    <source>
        <strain evidence="2 3">DSM 15361</strain>
    </source>
</reference>
<evidence type="ECO:0000256" key="1">
    <source>
        <dbReference type="SAM" id="SignalP"/>
    </source>
</evidence>
<protein>
    <recommendedName>
        <fullName evidence="4">DUF1735 domain-containing protein</fullName>
    </recommendedName>
</protein>
<comment type="caution">
    <text evidence="2">The sequence shown here is derived from an EMBL/GenBank/DDBJ whole genome shotgun (WGS) entry which is preliminary data.</text>
</comment>
<accession>A0A2W7IJC3</accession>
<dbReference type="EMBL" id="QKYV01000008">
    <property type="protein sequence ID" value="PZW38613.1"/>
    <property type="molecule type" value="Genomic_DNA"/>
</dbReference>
<dbReference type="PROSITE" id="PS51257">
    <property type="entry name" value="PROKAR_LIPOPROTEIN"/>
    <property type="match status" value="1"/>
</dbReference>
<evidence type="ECO:0000313" key="2">
    <source>
        <dbReference type="EMBL" id="PZW38613.1"/>
    </source>
</evidence>
<name>A0A2W7IJC3_9FLAO</name>
<proteinExistence type="predicted"/>
<evidence type="ECO:0008006" key="4">
    <source>
        <dbReference type="Google" id="ProtNLM"/>
    </source>
</evidence>
<keyword evidence="1" id="KW-0732">Signal</keyword>
<dbReference type="AlphaFoldDB" id="A0A2W7IJC3"/>
<keyword evidence="3" id="KW-1185">Reference proteome</keyword>
<dbReference type="RefSeq" id="WP_111541901.1">
    <property type="nucleotide sequence ID" value="NZ_QKYV01000008.1"/>
</dbReference>